<keyword evidence="8 11" id="KW-0119">Carbohydrate metabolism</keyword>
<dbReference type="Gene3D" id="2.60.40.1120">
    <property type="entry name" value="Carboxypeptidase-like, regulatory domain"/>
    <property type="match status" value="1"/>
</dbReference>
<comment type="catalytic activity">
    <reaction evidence="1 11">
        <text>Endotype eliminative cleavage of L-alpha-rhamnopyranosyl-(1-&gt;4)-alpha-D-galactopyranosyluronic acid bonds of rhamnogalacturonan I domains in ramified hairy regions of pectin leaving L-rhamnopyranose at the reducing end and 4-deoxy-4,5-unsaturated D-galactopyranosyluronic acid at the non-reducing end.</text>
        <dbReference type="EC" id="4.2.2.23"/>
    </reaction>
</comment>
<dbReference type="InterPro" id="IPR015364">
    <property type="entry name" value="RhgB_N"/>
</dbReference>
<dbReference type="SUPFAM" id="SSF49452">
    <property type="entry name" value="Starch-binding domain-like"/>
    <property type="match status" value="1"/>
</dbReference>
<feature type="domain" description="Rhamnogalacturonase B N-terminal" evidence="12">
    <location>
        <begin position="23"/>
        <end position="277"/>
    </location>
</feature>
<dbReference type="Proteomes" id="UP001363622">
    <property type="component" value="Unassembled WGS sequence"/>
</dbReference>
<dbReference type="Gene3D" id="2.70.98.10">
    <property type="match status" value="1"/>
</dbReference>
<evidence type="ECO:0000256" key="8">
    <source>
        <dbReference type="ARBA" id="ARBA00023277"/>
    </source>
</evidence>
<keyword evidence="10 11" id="KW-0624">Polysaccharide degradation</keyword>
<dbReference type="InterPro" id="IPR029413">
    <property type="entry name" value="RG-lyase_II"/>
</dbReference>
<accession>A0ABR1KRR0</accession>
<keyword evidence="9 11" id="KW-0961">Cell wall biogenesis/degradation</keyword>
<dbReference type="InterPro" id="IPR014718">
    <property type="entry name" value="GH-type_carb-bd"/>
</dbReference>
<feature type="chain" id="PRO_5045014715" description="Rhamnogalacturonate lyase" evidence="11">
    <location>
        <begin position="22"/>
        <end position="536"/>
    </location>
</feature>
<evidence type="ECO:0000256" key="2">
    <source>
        <dbReference type="ARBA" id="ARBA00004613"/>
    </source>
</evidence>
<dbReference type="InterPro" id="IPR011013">
    <property type="entry name" value="Gal_mutarotase_sf_dom"/>
</dbReference>
<sequence length="536" mass="57343">MGLSNTPLLALFALWTPLALAAFGLTDSSGSYVVNSGGSGGLAVTIDQASCDITSIKYRSEEFQYSGKGSHISSGLGSATVKAEEVGSDVIKVTCTTDTLTHYIVVKSGEDILYMATDTTAEPSIGELRFIARLDPSKLPLEYPFGDVSTTAGGTSIEGSDVYEVDGQTRSKFYSGDRFIDDSVHCVYREDDAIHACMLLQPLSYECSSGGPFFKDINSNNAGDSTNLYFYMNSGHLPTENFRQGFHGPYALQFSRSGIPSANSLDFSFFSDLSIDGYVGESSRGYVKGTASGTTSGKDIVLHWYNENFQYWAYADSSGAFTSPAMQAGDYTQVLYQQELKVAHATVSVTAGSTATSDIKSSFNLPDAIFTIGEWDGQPFEFRNGDKFQRMHPSDSRMESWGPLNYTVGSSAVTDVPMALFMGVNDPLTITFSATSAQTGAATLRIGTTLSFGGGRPQATINNYQGDAPSAPTKIDSRGITRGGYRGYGEIYEVSIPKGTIVEGDNTISINVISGSSGDEYLSPSVILDAIDLYLA</sequence>
<dbReference type="SUPFAM" id="SSF74650">
    <property type="entry name" value="Galactose mutarotase-like"/>
    <property type="match status" value="1"/>
</dbReference>
<evidence type="ECO:0000256" key="3">
    <source>
        <dbReference type="ARBA" id="ARBA00010418"/>
    </source>
</evidence>
<dbReference type="CDD" id="cd10317">
    <property type="entry name" value="RGL4_C"/>
    <property type="match status" value="1"/>
</dbReference>
<proteinExistence type="inferred from homology"/>
<keyword evidence="6" id="KW-1015">Disulfide bond</keyword>
<feature type="domain" description="Rhamnogalacturonan lyase" evidence="13">
    <location>
        <begin position="369"/>
        <end position="533"/>
    </location>
</feature>
<feature type="domain" description="Rhamnogalacturonan lyase" evidence="14">
    <location>
        <begin position="283"/>
        <end position="356"/>
    </location>
</feature>
<dbReference type="CDD" id="cd10316">
    <property type="entry name" value="RGL4_M"/>
    <property type="match status" value="1"/>
</dbReference>
<evidence type="ECO:0000259" key="14">
    <source>
        <dbReference type="Pfam" id="PF14686"/>
    </source>
</evidence>
<dbReference type="GO" id="GO:0016829">
    <property type="term" value="F:lyase activity"/>
    <property type="evidence" value="ECO:0007669"/>
    <property type="project" value="UniProtKB-KW"/>
</dbReference>
<evidence type="ECO:0000259" key="13">
    <source>
        <dbReference type="Pfam" id="PF14683"/>
    </source>
</evidence>
<organism evidence="15 16">
    <name type="scientific">Phyllosticta citriasiana</name>
    <dbReference type="NCBI Taxonomy" id="595635"/>
    <lineage>
        <taxon>Eukaryota</taxon>
        <taxon>Fungi</taxon>
        <taxon>Dikarya</taxon>
        <taxon>Ascomycota</taxon>
        <taxon>Pezizomycotina</taxon>
        <taxon>Dothideomycetes</taxon>
        <taxon>Dothideomycetes incertae sedis</taxon>
        <taxon>Botryosphaeriales</taxon>
        <taxon>Phyllostictaceae</taxon>
        <taxon>Phyllosticta</taxon>
    </lineage>
</organism>
<evidence type="ECO:0000256" key="1">
    <source>
        <dbReference type="ARBA" id="ARBA00001324"/>
    </source>
</evidence>
<evidence type="ECO:0000313" key="15">
    <source>
        <dbReference type="EMBL" id="KAK7519111.1"/>
    </source>
</evidence>
<gene>
    <name evidence="15" type="ORF">IWZ03DRAFT_164765</name>
</gene>
<evidence type="ECO:0000256" key="5">
    <source>
        <dbReference type="ARBA" id="ARBA00022729"/>
    </source>
</evidence>
<dbReference type="CDD" id="cd10320">
    <property type="entry name" value="RGL4_N"/>
    <property type="match status" value="1"/>
</dbReference>
<dbReference type="EC" id="4.2.2.23" evidence="11"/>
<keyword evidence="4 11" id="KW-0964">Secreted</keyword>
<dbReference type="Gene3D" id="2.60.120.260">
    <property type="entry name" value="Galactose-binding domain-like"/>
    <property type="match status" value="1"/>
</dbReference>
<dbReference type="Pfam" id="PF09284">
    <property type="entry name" value="RhgB_N"/>
    <property type="match status" value="1"/>
</dbReference>
<dbReference type="Pfam" id="PF14686">
    <property type="entry name" value="fn3_3"/>
    <property type="match status" value="1"/>
</dbReference>
<dbReference type="EMBL" id="JBBPHU010000004">
    <property type="protein sequence ID" value="KAK7519111.1"/>
    <property type="molecule type" value="Genomic_DNA"/>
</dbReference>
<feature type="signal peptide" evidence="11">
    <location>
        <begin position="1"/>
        <end position="21"/>
    </location>
</feature>
<keyword evidence="5 11" id="KW-0732">Signal</keyword>
<name>A0ABR1KRR0_9PEZI</name>
<dbReference type="InterPro" id="IPR008979">
    <property type="entry name" value="Galactose-bd-like_sf"/>
</dbReference>
<evidence type="ECO:0000256" key="6">
    <source>
        <dbReference type="ARBA" id="ARBA00023157"/>
    </source>
</evidence>
<dbReference type="InterPro" id="IPR013784">
    <property type="entry name" value="Carb-bd-like_fold"/>
</dbReference>
<keyword evidence="7 11" id="KW-0456">Lyase</keyword>
<evidence type="ECO:0000256" key="4">
    <source>
        <dbReference type="ARBA" id="ARBA00022525"/>
    </source>
</evidence>
<evidence type="ECO:0000259" key="12">
    <source>
        <dbReference type="Pfam" id="PF09284"/>
    </source>
</evidence>
<dbReference type="PANTHER" id="PTHR36574:SF1">
    <property type="entry name" value="RHAMNOGALACTURONATE LYASE-RELATED"/>
    <property type="match status" value="1"/>
</dbReference>
<dbReference type="SUPFAM" id="SSF49785">
    <property type="entry name" value="Galactose-binding domain-like"/>
    <property type="match status" value="1"/>
</dbReference>
<dbReference type="PIRSF" id="PIRSF011794">
    <property type="entry name" value="Rhamnogalacturonase_B"/>
    <property type="match status" value="1"/>
</dbReference>
<comment type="similarity">
    <text evidence="3 11">Belongs to the polysaccharide lyase 4 family.</text>
</comment>
<evidence type="ECO:0000256" key="10">
    <source>
        <dbReference type="ARBA" id="ARBA00023326"/>
    </source>
</evidence>
<evidence type="ECO:0000256" key="7">
    <source>
        <dbReference type="ARBA" id="ARBA00023239"/>
    </source>
</evidence>
<keyword evidence="16" id="KW-1185">Reference proteome</keyword>
<evidence type="ECO:0000256" key="11">
    <source>
        <dbReference type="PIRNR" id="PIRNR011794"/>
    </source>
</evidence>
<evidence type="ECO:0000313" key="16">
    <source>
        <dbReference type="Proteomes" id="UP001363622"/>
    </source>
</evidence>
<comment type="subcellular location">
    <subcellularLocation>
        <location evidence="2 11">Secreted</location>
    </subcellularLocation>
</comment>
<dbReference type="Pfam" id="PF14683">
    <property type="entry name" value="CBM-like"/>
    <property type="match status" value="1"/>
</dbReference>
<dbReference type="PANTHER" id="PTHR36574">
    <property type="entry name" value="RHAMNOGALACTURONATE LYASE-RELATED"/>
    <property type="match status" value="1"/>
</dbReference>
<reference evidence="15 16" key="1">
    <citation type="submission" date="2024-04" db="EMBL/GenBank/DDBJ databases">
        <title>Phyllosticta paracitricarpa is synonymous to the EU quarantine fungus P. citricarpa based on phylogenomic analyses.</title>
        <authorList>
            <consortium name="Lawrence Berkeley National Laboratory"/>
            <person name="Van Ingen-Buijs V.A."/>
            <person name="Van Westerhoven A.C."/>
            <person name="Haridas S."/>
            <person name="Skiadas P."/>
            <person name="Martin F."/>
            <person name="Groenewald J.Z."/>
            <person name="Crous P.W."/>
            <person name="Seidl M.F."/>
        </authorList>
    </citation>
    <scope>NUCLEOTIDE SEQUENCE [LARGE SCALE GENOMIC DNA]</scope>
    <source>
        <strain evidence="15 16">CBS 123371</strain>
    </source>
</reference>
<protein>
    <recommendedName>
        <fullName evidence="11">Rhamnogalacturonate lyase</fullName>
        <ecNumber evidence="11">4.2.2.23</ecNumber>
    </recommendedName>
</protein>
<comment type="caution">
    <text evidence="15">The sequence shown here is derived from an EMBL/GenBank/DDBJ whole genome shotgun (WGS) entry which is preliminary data.</text>
</comment>
<dbReference type="InterPro" id="IPR029411">
    <property type="entry name" value="RG-lyase_III"/>
</dbReference>
<evidence type="ECO:0000256" key="9">
    <source>
        <dbReference type="ARBA" id="ARBA00023316"/>
    </source>
</evidence>
<dbReference type="InterPro" id="IPR016590">
    <property type="entry name" value="Rhamnogalacturonase_B"/>
</dbReference>